<sequence length="736" mass="71893">MFPAMLAFGLVVAGAVPASAEEAPAASATKAAAGKKVCKVTDPLLDELSGIVATDDGFIVINDGSLTDEKKKVFFLDDKCAIKNSVAYSGGPLDTEDMIVSPDGKKLWIADTGDNAVRDKSATPRPTVALWTMPTDGSEKPKIHRLSYPDGDKHDAEALLLDGKGNPIIVTKEVTGAAQIYTPTTALKTNNKEGVPLKKVGTLELPRTDTSGTTFARLAQGVVTGGAVSPDGKKVVIRTYLDAFEWDVTNGDVVAALKATPRATGLPNEPFGEAISYSADGKTFVTVSDFGDIDDGSVNYILRYTPATKVVEAKSDSASDSKSAGSSFFSDLSLDDITYLVAGVGVIGLLLVGAGVIGIVKARKKRALEPAPADDDEDDLLGAPAPGDAKTELLTVGGPPRGNAAYAAGAGPSGPIYGAKAAAAQSAGVYGGAAAGAAAAGRPGPGGPGGPQGRPAGGPPGAGQPARGAQPARPGGPGGPGGPQGRPTGGAQAARPAGAAQPGRPTGAAQPPRPGGAAQPARAGGAPVAQPPRTGGSAQPSRPTGAAQPPRPGGAAQPPRPGGAAQPPRPGGVAQPARPAGGAQQGRPTGGAQQGRPSGGAQQGRPAGGGAQGRPAGGAQQGRPAGGAQQGRPADGAQSGRPAGGQGRPTGGAPRPPQGGQPAARPASAPQPGRAPQPPARGGQPPRGGAAQPGRATPPPTRGGGPQQGGGDNGRPGRGGGGVYGGGPQQGGGGGR</sequence>
<dbReference type="SUPFAM" id="SSF82171">
    <property type="entry name" value="DPP6 N-terminal domain-like"/>
    <property type="match status" value="1"/>
</dbReference>
<feature type="compositionally biased region" description="Low complexity" evidence="1">
    <location>
        <begin position="489"/>
        <end position="533"/>
    </location>
</feature>
<protein>
    <submittedName>
        <fullName evidence="4">Uncharacterized protein</fullName>
    </submittedName>
</protein>
<accession>A0ABQ3ZST4</accession>
<feature type="compositionally biased region" description="Gly residues" evidence="1">
    <location>
        <begin position="443"/>
        <end position="461"/>
    </location>
</feature>
<feature type="compositionally biased region" description="Low complexity" evidence="1">
    <location>
        <begin position="630"/>
        <end position="641"/>
    </location>
</feature>
<keyword evidence="2" id="KW-0812">Transmembrane</keyword>
<feature type="signal peptide" evidence="3">
    <location>
        <begin position="1"/>
        <end position="20"/>
    </location>
</feature>
<feature type="compositionally biased region" description="Gly residues" evidence="1">
    <location>
        <begin position="588"/>
        <end position="629"/>
    </location>
</feature>
<feature type="compositionally biased region" description="Low complexity" evidence="1">
    <location>
        <begin position="680"/>
        <end position="695"/>
    </location>
</feature>
<reference evidence="4 5" key="1">
    <citation type="submission" date="2021-01" db="EMBL/GenBank/DDBJ databases">
        <title>Whole genome shotgun sequence of Actinoplanes humidus NBRC 14915.</title>
        <authorList>
            <person name="Komaki H."/>
            <person name="Tamura T."/>
        </authorList>
    </citation>
    <scope>NUCLEOTIDE SEQUENCE [LARGE SCALE GENOMIC DNA]</scope>
    <source>
        <strain evidence="4 5">NBRC 14915</strain>
    </source>
</reference>
<dbReference type="PANTHER" id="PTHR45725">
    <property type="entry name" value="FORMIN HOMOLOGY 2 FAMILY MEMBER"/>
    <property type="match status" value="1"/>
</dbReference>
<dbReference type="InterPro" id="IPR051425">
    <property type="entry name" value="Formin_Homology"/>
</dbReference>
<comment type="caution">
    <text evidence="4">The sequence shown here is derived from an EMBL/GenBank/DDBJ whole genome shotgun (WGS) entry which is preliminary data.</text>
</comment>
<evidence type="ECO:0000313" key="5">
    <source>
        <dbReference type="Proteomes" id="UP000603200"/>
    </source>
</evidence>
<organism evidence="4 5">
    <name type="scientific">Winogradskya humida</name>
    <dbReference type="NCBI Taxonomy" id="113566"/>
    <lineage>
        <taxon>Bacteria</taxon>
        <taxon>Bacillati</taxon>
        <taxon>Actinomycetota</taxon>
        <taxon>Actinomycetes</taxon>
        <taxon>Micromonosporales</taxon>
        <taxon>Micromonosporaceae</taxon>
        <taxon>Winogradskya</taxon>
    </lineage>
</organism>
<dbReference type="EMBL" id="BOMN01000059">
    <property type="protein sequence ID" value="GIE21647.1"/>
    <property type="molecule type" value="Genomic_DNA"/>
</dbReference>
<dbReference type="PANTHER" id="PTHR45725:SF1">
    <property type="entry name" value="DISHEVELLED ASSOCIATED ACTIVATOR OF MORPHOGENESIS, ISOFORM D"/>
    <property type="match status" value="1"/>
</dbReference>
<feature type="compositionally biased region" description="Low complexity" evidence="1">
    <location>
        <begin position="463"/>
        <end position="473"/>
    </location>
</feature>
<keyword evidence="2" id="KW-0472">Membrane</keyword>
<evidence type="ECO:0000256" key="2">
    <source>
        <dbReference type="SAM" id="Phobius"/>
    </source>
</evidence>
<keyword evidence="5" id="KW-1185">Reference proteome</keyword>
<feature type="compositionally biased region" description="Gly residues" evidence="1">
    <location>
        <begin position="702"/>
        <end position="736"/>
    </location>
</feature>
<dbReference type="SUPFAM" id="SSF50956">
    <property type="entry name" value="Thermostable phytase (3-phytase)"/>
    <property type="match status" value="1"/>
</dbReference>
<name>A0ABQ3ZST4_9ACTN</name>
<feature type="compositionally biased region" description="Gly residues" evidence="1">
    <location>
        <begin position="475"/>
        <end position="488"/>
    </location>
</feature>
<keyword evidence="2" id="KW-1133">Transmembrane helix</keyword>
<feature type="transmembrane region" description="Helical" evidence="2">
    <location>
        <begin position="337"/>
        <end position="360"/>
    </location>
</feature>
<keyword evidence="3" id="KW-0732">Signal</keyword>
<feature type="region of interest" description="Disordered" evidence="1">
    <location>
        <begin position="436"/>
        <end position="736"/>
    </location>
</feature>
<evidence type="ECO:0000256" key="1">
    <source>
        <dbReference type="SAM" id="MobiDB-lite"/>
    </source>
</evidence>
<feature type="compositionally biased region" description="Low complexity" evidence="1">
    <location>
        <begin position="660"/>
        <end position="672"/>
    </location>
</feature>
<proteinExistence type="predicted"/>
<gene>
    <name evidence="4" type="ORF">Ahu01nite_047490</name>
</gene>
<feature type="region of interest" description="Disordered" evidence="1">
    <location>
        <begin position="368"/>
        <end position="397"/>
    </location>
</feature>
<dbReference type="Proteomes" id="UP000603200">
    <property type="component" value="Unassembled WGS sequence"/>
</dbReference>
<evidence type="ECO:0000256" key="3">
    <source>
        <dbReference type="SAM" id="SignalP"/>
    </source>
</evidence>
<evidence type="ECO:0000313" key="4">
    <source>
        <dbReference type="EMBL" id="GIE21647.1"/>
    </source>
</evidence>
<feature type="chain" id="PRO_5046023827" evidence="3">
    <location>
        <begin position="21"/>
        <end position="736"/>
    </location>
</feature>
<feature type="compositionally biased region" description="Low complexity" evidence="1">
    <location>
        <begin position="542"/>
        <end position="587"/>
    </location>
</feature>